<feature type="region of interest" description="Disordered" evidence="1">
    <location>
        <begin position="415"/>
        <end position="437"/>
    </location>
</feature>
<accession>A0A834LEE3</accession>
<proteinExistence type="predicted"/>
<dbReference type="Proteomes" id="UP000626092">
    <property type="component" value="Unassembled WGS sequence"/>
</dbReference>
<sequence length="651" mass="72614">MEKTLELFSIAWPQRMNNANEINMQIDPVKEQNMQIAPPNVSIVEMNEDAHASIEDQNMEIDPPIDEGISRLHESAHEVDKEKNVAKRVEMHVDAQVPIEEQNREASPPNQLRKRTSVRLAYAMTINKSQGQFVKFVGVELRTPVHQSTAAGDRTRAGVVTTREKGRQWNPCLSAFEQRATEFDVGGSQLSLDLDGELILLKSATYRDIDDVFFLGFRVCEPGRNVDNRGKLIALLNCIHERVGGDGGVMNPFIGRVWSLGGDGFSLKDCKLLLGDSTFLTPTENARFMEELCGCGEDNPLDLHQPERLMRQFGFRQEIPTDSKSMGQSHRQTMRNGQKDWGVEHANLIAVCDVNPGCHSHMQLQRGLGFSTWPNWRRFLRKDPPIHRVFEPPVGHGQADEVDEVLEQEGVAQQEGVAHDQQDPPPQHAEDPPLLEQPVPAHEERKRLGGENLEDIGLVTQLGKELEDECMGGQQVGAECESGEEEDDEAARTATPVEAHPRSKRVRRAKSCGIRTGQGWLGMPRSCGLVSASPPVGGIRIRHKVMDTLVDYAYPLSDVFANVKILYQPHPRLLWAGEDRSSSQKLPEAVDGSVVAVFSLDSRDFSLGSRGLSGLVFYYLEMWVGYFVDPIESGQVAAPEKSFHSGYTLHQ</sequence>
<gene>
    <name evidence="2" type="ORF">RHSIM_Rhsim09G0170700</name>
</gene>
<reference evidence="2" key="1">
    <citation type="submission" date="2019-11" db="EMBL/GenBank/DDBJ databases">
        <authorList>
            <person name="Liu Y."/>
            <person name="Hou J."/>
            <person name="Li T.-Q."/>
            <person name="Guan C.-H."/>
            <person name="Wu X."/>
            <person name="Wu H.-Z."/>
            <person name="Ling F."/>
            <person name="Zhang R."/>
            <person name="Shi X.-G."/>
            <person name="Ren J.-P."/>
            <person name="Chen E.-F."/>
            <person name="Sun J.-M."/>
        </authorList>
    </citation>
    <scope>NUCLEOTIDE SEQUENCE</scope>
    <source>
        <strain evidence="2">Adult_tree_wgs_1</strain>
        <tissue evidence="2">Leaves</tissue>
    </source>
</reference>
<name>A0A834LEE3_RHOSS</name>
<keyword evidence="3" id="KW-1185">Reference proteome</keyword>
<evidence type="ECO:0000313" key="2">
    <source>
        <dbReference type="EMBL" id="KAF7131658.1"/>
    </source>
</evidence>
<protein>
    <submittedName>
        <fullName evidence="2">Uncharacterized protein</fullName>
    </submittedName>
</protein>
<evidence type="ECO:0000313" key="3">
    <source>
        <dbReference type="Proteomes" id="UP000626092"/>
    </source>
</evidence>
<comment type="caution">
    <text evidence="2">The sequence shown here is derived from an EMBL/GenBank/DDBJ whole genome shotgun (WGS) entry which is preliminary data.</text>
</comment>
<dbReference type="EMBL" id="WJXA01000009">
    <property type="protein sequence ID" value="KAF7131658.1"/>
    <property type="molecule type" value="Genomic_DNA"/>
</dbReference>
<evidence type="ECO:0000256" key="1">
    <source>
        <dbReference type="SAM" id="MobiDB-lite"/>
    </source>
</evidence>
<dbReference type="AlphaFoldDB" id="A0A834LEE3"/>
<organism evidence="2 3">
    <name type="scientific">Rhododendron simsii</name>
    <name type="common">Sims's rhododendron</name>
    <dbReference type="NCBI Taxonomy" id="118357"/>
    <lineage>
        <taxon>Eukaryota</taxon>
        <taxon>Viridiplantae</taxon>
        <taxon>Streptophyta</taxon>
        <taxon>Embryophyta</taxon>
        <taxon>Tracheophyta</taxon>
        <taxon>Spermatophyta</taxon>
        <taxon>Magnoliopsida</taxon>
        <taxon>eudicotyledons</taxon>
        <taxon>Gunneridae</taxon>
        <taxon>Pentapetalae</taxon>
        <taxon>asterids</taxon>
        <taxon>Ericales</taxon>
        <taxon>Ericaceae</taxon>
        <taxon>Ericoideae</taxon>
        <taxon>Rhodoreae</taxon>
        <taxon>Rhododendron</taxon>
    </lineage>
</organism>
<feature type="region of interest" description="Disordered" evidence="1">
    <location>
        <begin position="478"/>
        <end position="509"/>
    </location>
</feature>